<dbReference type="Proteomes" id="UP000615446">
    <property type="component" value="Unassembled WGS sequence"/>
</dbReference>
<feature type="coiled-coil region" evidence="1">
    <location>
        <begin position="103"/>
        <end position="130"/>
    </location>
</feature>
<proteinExistence type="predicted"/>
<dbReference type="InterPro" id="IPR036910">
    <property type="entry name" value="HMG_box_dom_sf"/>
</dbReference>
<name>A0A8H3M6F5_9GLOM</name>
<accession>A0A8H3M6F5</accession>
<evidence type="ECO:0000313" key="4">
    <source>
        <dbReference type="Proteomes" id="UP000615446"/>
    </source>
</evidence>
<keyword evidence="1" id="KW-0175">Coiled coil</keyword>
<feature type="domain" description="HMG box" evidence="2">
    <location>
        <begin position="66"/>
        <end position="126"/>
    </location>
</feature>
<comment type="caution">
    <text evidence="3">The sequence shown here is derived from an EMBL/GenBank/DDBJ whole genome shotgun (WGS) entry which is preliminary data.</text>
</comment>
<gene>
    <name evidence="3" type="ORF">RCL2_002608100</name>
</gene>
<dbReference type="AlphaFoldDB" id="A0A8H3M6F5"/>
<organism evidence="3 4">
    <name type="scientific">Rhizophagus clarus</name>
    <dbReference type="NCBI Taxonomy" id="94130"/>
    <lineage>
        <taxon>Eukaryota</taxon>
        <taxon>Fungi</taxon>
        <taxon>Fungi incertae sedis</taxon>
        <taxon>Mucoromycota</taxon>
        <taxon>Glomeromycotina</taxon>
        <taxon>Glomeromycetes</taxon>
        <taxon>Glomerales</taxon>
        <taxon>Glomeraceae</taxon>
        <taxon>Rhizophagus</taxon>
    </lineage>
</organism>
<evidence type="ECO:0000259" key="2">
    <source>
        <dbReference type="Pfam" id="PF00505"/>
    </source>
</evidence>
<sequence>MKKLSYDMPHHLFNTFFKCTELSSTEMNWHPSTLTLSPPPIQLPFPPPITAQDIVLKRPTSKICSKSPNAFFIYRKVYFDQLALLNQRFKMTDVSKLVSLYWNNECREVKEAYKKIAQEVESELNERRKRDLVYPEINSNFKIARRRNKNNNHNNNNISKKKCGKLTTTTHNRNESTRGVVNQQSGAHFELTFGSDMQPLIHSYNDADFENVLMSNCTLSDTFSSSSDEPTIFTVVTKNNNSETILDQSDVNDYAQDGYELYDDDDVLDPIPAQSVNNQSPVENNDNNSDLLNVQNVAFEEFCFDDNTNLNWYLQNFF</sequence>
<dbReference type="OrthoDB" id="6247875at2759"/>
<protein>
    <recommendedName>
        <fullName evidence="2">HMG box domain-containing protein</fullName>
    </recommendedName>
</protein>
<evidence type="ECO:0000256" key="1">
    <source>
        <dbReference type="SAM" id="Coils"/>
    </source>
</evidence>
<evidence type="ECO:0000313" key="3">
    <source>
        <dbReference type="EMBL" id="GES99587.1"/>
    </source>
</evidence>
<dbReference type="InterPro" id="IPR009071">
    <property type="entry name" value="HMG_box_dom"/>
</dbReference>
<dbReference type="Gene3D" id="1.10.30.10">
    <property type="entry name" value="High mobility group box domain"/>
    <property type="match status" value="1"/>
</dbReference>
<dbReference type="Pfam" id="PF00505">
    <property type="entry name" value="HMG_box"/>
    <property type="match status" value="1"/>
</dbReference>
<reference evidence="3" key="1">
    <citation type="submission" date="2019-10" db="EMBL/GenBank/DDBJ databases">
        <title>Conservation and host-specific expression of non-tandemly repeated heterogenous ribosome RNA gene in arbuscular mycorrhizal fungi.</title>
        <authorList>
            <person name="Maeda T."/>
            <person name="Kobayashi Y."/>
            <person name="Nakagawa T."/>
            <person name="Ezawa T."/>
            <person name="Yamaguchi K."/>
            <person name="Bino T."/>
            <person name="Nishimoto Y."/>
            <person name="Shigenobu S."/>
            <person name="Kawaguchi M."/>
        </authorList>
    </citation>
    <scope>NUCLEOTIDE SEQUENCE</scope>
    <source>
        <strain evidence="3">HR1</strain>
    </source>
</reference>
<dbReference type="EMBL" id="BLAL01000281">
    <property type="protein sequence ID" value="GES99587.1"/>
    <property type="molecule type" value="Genomic_DNA"/>
</dbReference>
<dbReference type="SUPFAM" id="SSF47095">
    <property type="entry name" value="HMG-box"/>
    <property type="match status" value="1"/>
</dbReference>